<evidence type="ECO:0000313" key="13">
    <source>
        <dbReference type="Proteomes" id="UP000198838"/>
    </source>
</evidence>
<accession>A0A1I0ZRG6</accession>
<dbReference type="Proteomes" id="UP000198838">
    <property type="component" value="Unassembled WGS sequence"/>
</dbReference>
<keyword evidence="4" id="KW-0378">Hydrolase</keyword>
<dbReference type="GO" id="GO:0004386">
    <property type="term" value="F:helicase activity"/>
    <property type="evidence" value="ECO:0007669"/>
    <property type="project" value="UniProtKB-KW"/>
</dbReference>
<dbReference type="GO" id="GO:0006310">
    <property type="term" value="P:DNA recombination"/>
    <property type="evidence" value="ECO:0007669"/>
    <property type="project" value="TreeGrafter"/>
</dbReference>
<evidence type="ECO:0000256" key="8">
    <source>
        <dbReference type="ARBA" id="ARBA00023125"/>
    </source>
</evidence>
<evidence type="ECO:0000256" key="1">
    <source>
        <dbReference type="ARBA" id="ARBA00022722"/>
    </source>
</evidence>
<evidence type="ECO:0000256" key="9">
    <source>
        <dbReference type="ARBA" id="ARBA00023204"/>
    </source>
</evidence>
<dbReference type="Gene3D" id="3.90.320.10">
    <property type="match status" value="1"/>
</dbReference>
<protein>
    <submittedName>
        <fullName evidence="12">DNA helicase/exodeoxyribonuclease V, subunit B</fullName>
    </submittedName>
</protein>
<dbReference type="GO" id="GO:0004527">
    <property type="term" value="F:exonuclease activity"/>
    <property type="evidence" value="ECO:0007669"/>
    <property type="project" value="UniProtKB-KW"/>
</dbReference>
<evidence type="ECO:0000256" key="6">
    <source>
        <dbReference type="ARBA" id="ARBA00022839"/>
    </source>
</evidence>
<keyword evidence="6" id="KW-0269">Exonuclease</keyword>
<keyword evidence="1" id="KW-0540">Nuclease</keyword>
<dbReference type="EMBL" id="FOJY01000017">
    <property type="protein sequence ID" value="SFB28091.1"/>
    <property type="molecule type" value="Genomic_DNA"/>
</dbReference>
<dbReference type="Gene3D" id="3.40.50.300">
    <property type="entry name" value="P-loop containing nucleotide triphosphate hydrolases"/>
    <property type="match status" value="4"/>
</dbReference>
<dbReference type="RefSeq" id="WP_092873566.1">
    <property type="nucleotide sequence ID" value="NZ_FOJY01000017.1"/>
</dbReference>
<evidence type="ECO:0000256" key="3">
    <source>
        <dbReference type="ARBA" id="ARBA00022763"/>
    </source>
</evidence>
<sequence>MALQLVLGNAGSGKSKYVFDYITKQSIEDKKAAFLVIVPEQFTMSTQRNIVKVHPGLGMMNIDVLSFQRLAFRIFEETGSLKKTILEDTGKNLVLKRVMGQEKENLNVLGANVNKIGYITNLRSIISEFTQYNVDTDDLFKLVQKEKPASVLSLKLKDIHTIYKGFEEFLENDFVTAEQVLDLLCQVIKKSKKLKNTTIVLDGFTGFTPIQERVLEELLKVCKELIVTVTIDHKEDLTKAPKEQELFNLSKNTIRTLKNIAASAGSPVKEDIILDKQYRFKADGELEFLEKNLFRYNQNIYKKIGDEISFHSCNNPDMEVEYVADTIDKLVRNENIRFKDIGIVCGDMEIYGNYFEKTFNNFEIPFFMDYKRDILQNPFIECIRAALEIADRDFSFQSVFRFLKCGMDVLSKDDCDILENYCVTAGIKGYKKWKKDFVYIPKGYEKVQVDYINYLRKKLLVLLEDLYIVLRDKENNVGEKTRALYDFITKLEMQKRLKEYEIYFAKNNEPSLEKEYSQIYKTVIDMFDKYVTLLGDEKMSLNEYSCILDAGFEECKIGIIPQGLDMVQVGDIERTRFDDIKVLFILGVNEGVIPSNSQSGGIISSMEREYLESRVKLAYGARKKAYIERFYIYLNMTKPSEKLYICFSKNDNQGKTLRPSFIIKNLKYMFPEKEVFDEGAKEGILGIYNEKTALDYLAKTISKSIKEGDFKDEWKDLYGLLKDNVKDKLLLRKIEEAAFFTNDDKELGFALSRLLYGDSLENSVTRLEDFSKCAFSHFLDYGLRLNDRENYEFDNLYLGSIMHKSLEIYSSSLKEKGYDWIDIPEDISKEISHKSVDLAIESLNKEVLYETSRNEYNINRIRRLMERTVWAIKMQLNTQKFKPDEFEFPFKIKKNIELDEFKDKFELYLKGRIDRIDLKIEDDRVYFNIYDYKTGKKDFSLKEFYYGISLQLLVYMNAVKSVKEKYFKDKKLIIAGLYYYHIDDPVMDGDKIKLEDVNDAIVKELSPKGIVNIDISGNEGKNNDKDKLSSKQIRQLSEYLDININKFAKRIMKGDISKKPFNDNKVNGCTYCNYSAICGFDAREDSYSYNYLKNIKEDRIWQLIEKELESGLD</sequence>
<dbReference type="OrthoDB" id="9758506at2"/>
<dbReference type="InterPro" id="IPR011604">
    <property type="entry name" value="PDDEXK-like_dom_sf"/>
</dbReference>
<evidence type="ECO:0000259" key="10">
    <source>
        <dbReference type="Pfam" id="PF12705"/>
    </source>
</evidence>
<feature type="domain" description="ATP-dependent helicase/deoxyribonuclease subunit B N-terminal" evidence="11">
    <location>
        <begin position="5"/>
        <end position="290"/>
    </location>
</feature>
<dbReference type="PANTHER" id="PTHR30591:SF1">
    <property type="entry name" value="RECBCD ENZYME SUBUNIT RECC"/>
    <property type="match status" value="1"/>
</dbReference>
<dbReference type="GO" id="GO:0006281">
    <property type="term" value="P:DNA repair"/>
    <property type="evidence" value="ECO:0007669"/>
    <property type="project" value="UniProtKB-KW"/>
</dbReference>
<keyword evidence="13" id="KW-1185">Reference proteome</keyword>
<dbReference type="AlphaFoldDB" id="A0A1I0ZRG6"/>
<keyword evidence="8" id="KW-0238">DNA-binding</keyword>
<gene>
    <name evidence="12" type="ORF">SAMN05216249_1178</name>
</gene>
<name>A0A1I0ZRG6_9FIRM</name>
<keyword evidence="2" id="KW-0547">Nucleotide-binding</keyword>
<keyword evidence="9" id="KW-0234">DNA repair</keyword>
<evidence type="ECO:0000256" key="7">
    <source>
        <dbReference type="ARBA" id="ARBA00022840"/>
    </source>
</evidence>
<evidence type="ECO:0000256" key="2">
    <source>
        <dbReference type="ARBA" id="ARBA00022741"/>
    </source>
</evidence>
<dbReference type="InterPro" id="IPR038726">
    <property type="entry name" value="PDDEXK_AddAB-type"/>
</dbReference>
<evidence type="ECO:0000259" key="11">
    <source>
        <dbReference type="Pfam" id="PF21445"/>
    </source>
</evidence>
<dbReference type="InterPro" id="IPR049035">
    <property type="entry name" value="ADDB_N"/>
</dbReference>
<keyword evidence="7" id="KW-0067">ATP-binding</keyword>
<proteinExistence type="predicted"/>
<feature type="domain" description="PD-(D/E)XK endonuclease-like" evidence="10">
    <location>
        <begin position="763"/>
        <end position="1078"/>
    </location>
</feature>
<evidence type="ECO:0000313" key="12">
    <source>
        <dbReference type="EMBL" id="SFB28091.1"/>
    </source>
</evidence>
<dbReference type="GO" id="GO:0005524">
    <property type="term" value="F:ATP binding"/>
    <property type="evidence" value="ECO:0007669"/>
    <property type="project" value="UniProtKB-KW"/>
</dbReference>
<reference evidence="12 13" key="1">
    <citation type="submission" date="2016-10" db="EMBL/GenBank/DDBJ databases">
        <authorList>
            <person name="de Groot N.N."/>
        </authorList>
    </citation>
    <scope>NUCLEOTIDE SEQUENCE [LARGE SCALE GENOMIC DNA]</scope>
    <source>
        <strain evidence="12 13">DSM 5522</strain>
    </source>
</reference>
<dbReference type="InterPro" id="IPR027417">
    <property type="entry name" value="P-loop_NTPase"/>
</dbReference>
<dbReference type="PANTHER" id="PTHR30591">
    <property type="entry name" value="RECBCD ENZYME SUBUNIT RECC"/>
    <property type="match status" value="1"/>
</dbReference>
<dbReference type="SUPFAM" id="SSF52540">
    <property type="entry name" value="P-loop containing nucleoside triphosphate hydrolases"/>
    <property type="match status" value="1"/>
</dbReference>
<evidence type="ECO:0000256" key="5">
    <source>
        <dbReference type="ARBA" id="ARBA00022806"/>
    </source>
</evidence>
<evidence type="ECO:0000256" key="4">
    <source>
        <dbReference type="ARBA" id="ARBA00022801"/>
    </source>
</evidence>
<dbReference type="Pfam" id="PF21445">
    <property type="entry name" value="ADDB_N"/>
    <property type="match status" value="1"/>
</dbReference>
<dbReference type="GO" id="GO:0003677">
    <property type="term" value="F:DNA binding"/>
    <property type="evidence" value="ECO:0007669"/>
    <property type="project" value="UniProtKB-KW"/>
</dbReference>
<organism evidence="12 13">
    <name type="scientific">Acetitomaculum ruminis DSM 5522</name>
    <dbReference type="NCBI Taxonomy" id="1120918"/>
    <lineage>
        <taxon>Bacteria</taxon>
        <taxon>Bacillati</taxon>
        <taxon>Bacillota</taxon>
        <taxon>Clostridia</taxon>
        <taxon>Lachnospirales</taxon>
        <taxon>Lachnospiraceae</taxon>
        <taxon>Acetitomaculum</taxon>
    </lineage>
</organism>
<keyword evidence="3" id="KW-0227">DNA damage</keyword>
<dbReference type="STRING" id="1120918.SAMN05216249_1178"/>
<keyword evidence="5 12" id="KW-0347">Helicase</keyword>
<dbReference type="Pfam" id="PF12705">
    <property type="entry name" value="PDDEXK_1"/>
    <property type="match status" value="1"/>
</dbReference>